<evidence type="ECO:0000256" key="10">
    <source>
        <dbReference type="ARBA" id="ARBA00023316"/>
    </source>
</evidence>
<feature type="transmembrane region" description="Helical" evidence="12">
    <location>
        <begin position="176"/>
        <end position="197"/>
    </location>
</feature>
<protein>
    <submittedName>
        <fullName evidence="16">Arabinosyltransferase domain-containing protein</fullName>
    </submittedName>
</protein>
<feature type="region of interest" description="Disordered" evidence="11">
    <location>
        <begin position="971"/>
        <end position="993"/>
    </location>
</feature>
<evidence type="ECO:0000256" key="9">
    <source>
        <dbReference type="ARBA" id="ARBA00023136"/>
    </source>
</evidence>
<evidence type="ECO:0000256" key="7">
    <source>
        <dbReference type="ARBA" id="ARBA00022692"/>
    </source>
</evidence>
<accession>A0ABV7QYS2</accession>
<keyword evidence="7 12" id="KW-0812">Transmembrane</keyword>
<dbReference type="Pfam" id="PF04602">
    <property type="entry name" value="Arabinose_trans"/>
    <property type="match status" value="1"/>
</dbReference>
<comment type="caution">
    <text evidence="16">The sequence shown here is derived from an EMBL/GenBank/DDBJ whole genome shotgun (WGS) entry which is preliminary data.</text>
</comment>
<feature type="transmembrane region" description="Helical" evidence="12">
    <location>
        <begin position="509"/>
        <end position="528"/>
    </location>
</feature>
<evidence type="ECO:0000256" key="1">
    <source>
        <dbReference type="ARBA" id="ARBA00003001"/>
    </source>
</evidence>
<evidence type="ECO:0000259" key="15">
    <source>
        <dbReference type="Pfam" id="PF17689"/>
    </source>
</evidence>
<feature type="region of interest" description="Disordered" evidence="11">
    <location>
        <begin position="738"/>
        <end position="757"/>
    </location>
</feature>
<evidence type="ECO:0000256" key="12">
    <source>
        <dbReference type="SAM" id="Phobius"/>
    </source>
</evidence>
<evidence type="ECO:0000259" key="14">
    <source>
        <dbReference type="Pfam" id="PF14896"/>
    </source>
</evidence>
<dbReference type="InterPro" id="IPR027451">
    <property type="entry name" value="EmbABC_dom1"/>
</dbReference>
<feature type="domain" description="Arabinosyltransferas concanavalin like" evidence="15">
    <location>
        <begin position="41"/>
        <end position="169"/>
    </location>
</feature>
<dbReference type="Pfam" id="PF17689">
    <property type="entry name" value="Arabino_trans_N"/>
    <property type="match status" value="1"/>
</dbReference>
<organism evidence="16 17">
    <name type="scientific">Amycolatopsis halotolerans</name>
    <dbReference type="NCBI Taxonomy" id="330083"/>
    <lineage>
        <taxon>Bacteria</taxon>
        <taxon>Bacillati</taxon>
        <taxon>Actinomycetota</taxon>
        <taxon>Actinomycetes</taxon>
        <taxon>Pseudonocardiales</taxon>
        <taxon>Pseudonocardiaceae</taxon>
        <taxon>Amycolatopsis</taxon>
    </lineage>
</organism>
<feature type="domain" description="Arabinosyltransferase C-terminal" evidence="14">
    <location>
        <begin position="740"/>
        <end position="983"/>
    </location>
</feature>
<feature type="transmembrane region" description="Helical" evidence="12">
    <location>
        <begin position="609"/>
        <end position="630"/>
    </location>
</feature>
<dbReference type="Gene3D" id="3.40.190.160">
    <property type="match status" value="1"/>
</dbReference>
<feature type="transmembrane region" description="Helical" evidence="12">
    <location>
        <begin position="410"/>
        <end position="433"/>
    </location>
</feature>
<evidence type="ECO:0000256" key="11">
    <source>
        <dbReference type="SAM" id="MobiDB-lite"/>
    </source>
</evidence>
<keyword evidence="10" id="KW-0961">Cell wall biogenesis/degradation</keyword>
<feature type="transmembrane region" description="Helical" evidence="12">
    <location>
        <begin position="374"/>
        <end position="398"/>
    </location>
</feature>
<evidence type="ECO:0000256" key="5">
    <source>
        <dbReference type="ARBA" id="ARBA00022676"/>
    </source>
</evidence>
<dbReference type="Proteomes" id="UP001595764">
    <property type="component" value="Unassembled WGS sequence"/>
</dbReference>
<feature type="transmembrane region" description="Helical" evidence="12">
    <location>
        <begin position="321"/>
        <end position="339"/>
    </location>
</feature>
<evidence type="ECO:0000256" key="6">
    <source>
        <dbReference type="ARBA" id="ARBA00022679"/>
    </source>
</evidence>
<feature type="transmembrane region" description="Helical" evidence="12">
    <location>
        <begin position="642"/>
        <end position="663"/>
    </location>
</feature>
<evidence type="ECO:0000256" key="3">
    <source>
        <dbReference type="ARBA" id="ARBA00008195"/>
    </source>
</evidence>
<sequence>MPPPDSDAIARGQPGDRWLIIGLGLISALTAVLFTVAPVNTETTTYRWDGAQDTALPSYPYHPARMDAIVRCADPNGLVLATTPPGGKQGAEPLGGGLEIRAVDGTVRAELGGAELLRRPSGRDCRLTVHADGQGTTVGTARTASRPAVTGLYTERPGTVSAQVEPDTRWVSSPSVLKVALGVVSLLALLGMIVLLIRRDRRAVRRVRLFPRRAWVPRPSDVVVTGVLGVWSVIGALTVDDGYISTMLRARETSGFTGNYFRWFNAPEAPWGWYYELYALLGRVSPAMVWMRLPSVLLGLASWFLIDRLVLPRLVDRPGRWTRWAAAALFLAWYLAFDVGLRPEPWIVFGSLAVFALVERAVATGAVTPVAVGLVVAGATATTNPLGVAAFLPFIAAVRPLVRLMRGRAGLRVLGAIAVVAGAAGSALLTAFYGQPLTAVLQSTVVRQQIGPDLPWQSEITRYTTLLDPSVVEGALNRRVPVLLMFLAMALTAVLLIRRRAPGLAVGPARRMVVVSVLCLVVLAFTPTKWTHHFGALAGFGTLVTAMLVHTVARGALSSVWARAAALGLAAATTWLAWSAPDRWWMQSGYDVRWSDSVPSVKGVRLADLVLWAGLTVALGGVLAGAWLSAKRRPEAGRAPRWLPRSGWAIVAVAAATVAVELVGQAQAVKLRWDTYSVGRSNLASLGLAPSAGSAGNSCGVEDWLDVEPDVGAGVLRPSAPAAAEGFAMNASFPPDSAPRAPYGSDSAHPAWSSYRSPSRTGTLTTGWFDLPADVGAKNAAPVVISHAGQGKVQVSAEFAKADGTVLAAVKATGDGSGKWSDARFDPRWQAPGARRVRVVARDADPGPSGWVAVTAPRIPRLAPLTKEIPSSEPVTLDWTNAFVVPCRTPASMADGIVQPVRYRFAPGPDAQSLASVAYSADAGGPYVPLFADAKATEVPTYLRGDKLREPVAVYRFDYPVAMRGLTVEHGTRPTSGLAKQPPVLDPTRGGGG</sequence>
<comment type="similarity">
    <text evidence="3">Belongs to the emb family.</text>
</comment>
<feature type="domain" description="Arabinofuranosyltransferase central" evidence="13">
    <location>
        <begin position="173"/>
        <end position="620"/>
    </location>
</feature>
<evidence type="ECO:0000313" key="17">
    <source>
        <dbReference type="Proteomes" id="UP001595764"/>
    </source>
</evidence>
<feature type="transmembrane region" description="Helical" evidence="12">
    <location>
        <begin position="18"/>
        <end position="39"/>
    </location>
</feature>
<dbReference type="InterPro" id="IPR042486">
    <property type="entry name" value="Arabino_trans_C_2"/>
</dbReference>
<keyword evidence="5" id="KW-0328">Glycosyltransferase</keyword>
<keyword evidence="9 12" id="KW-0472">Membrane</keyword>
<keyword evidence="8 12" id="KW-1133">Transmembrane helix</keyword>
<proteinExistence type="inferred from homology"/>
<evidence type="ECO:0000259" key="13">
    <source>
        <dbReference type="Pfam" id="PF04602"/>
    </source>
</evidence>
<evidence type="ECO:0000256" key="8">
    <source>
        <dbReference type="ARBA" id="ARBA00022989"/>
    </source>
</evidence>
<feature type="transmembrane region" description="Helical" evidence="12">
    <location>
        <begin position="534"/>
        <end position="553"/>
    </location>
</feature>
<feature type="transmembrane region" description="Helical" evidence="12">
    <location>
        <begin position="289"/>
        <end position="306"/>
    </location>
</feature>
<dbReference type="Gene3D" id="2.60.120.940">
    <property type="entry name" value="EmbC, C-terminal domain, subdomain 2"/>
    <property type="match status" value="1"/>
</dbReference>
<dbReference type="Pfam" id="PF14896">
    <property type="entry name" value="Arabino_trans_C"/>
    <property type="match status" value="1"/>
</dbReference>
<reference evidence="17" key="1">
    <citation type="journal article" date="2019" name="Int. J. Syst. Evol. Microbiol.">
        <title>The Global Catalogue of Microorganisms (GCM) 10K type strain sequencing project: providing services to taxonomists for standard genome sequencing and annotation.</title>
        <authorList>
            <consortium name="The Broad Institute Genomics Platform"/>
            <consortium name="The Broad Institute Genome Sequencing Center for Infectious Disease"/>
            <person name="Wu L."/>
            <person name="Ma J."/>
        </authorList>
    </citation>
    <scope>NUCLEOTIDE SEQUENCE [LARGE SCALE GENOMIC DNA]</scope>
    <source>
        <strain evidence="17">CGMCC 4.7682</strain>
    </source>
</reference>
<dbReference type="InterPro" id="IPR032731">
    <property type="entry name" value="Arabino_trans_C"/>
</dbReference>
<comment type="subcellular location">
    <subcellularLocation>
        <location evidence="2">Cell membrane</location>
        <topology evidence="2">Multi-pass membrane protein</topology>
    </subcellularLocation>
</comment>
<feature type="transmembrane region" description="Helical" evidence="12">
    <location>
        <begin position="560"/>
        <end position="578"/>
    </location>
</feature>
<evidence type="ECO:0000256" key="4">
    <source>
        <dbReference type="ARBA" id="ARBA00022475"/>
    </source>
</evidence>
<dbReference type="Gene3D" id="2.60.120.610">
    <property type="entry name" value="arabinofuranosyltransferase like domain"/>
    <property type="match status" value="1"/>
</dbReference>
<feature type="transmembrane region" description="Helical" evidence="12">
    <location>
        <begin position="480"/>
        <end position="497"/>
    </location>
</feature>
<keyword evidence="4" id="KW-1003">Cell membrane</keyword>
<keyword evidence="6" id="KW-0808">Transferase</keyword>
<dbReference type="InterPro" id="IPR007680">
    <property type="entry name" value="Arabino_trans_central"/>
</dbReference>
<comment type="function">
    <text evidence="1">Arabinosyl transferase responsible for the polymerization of arabinose into the arabinan of arabinogalactan.</text>
</comment>
<dbReference type="InterPro" id="IPR040920">
    <property type="entry name" value="Arabino_trans_N"/>
</dbReference>
<dbReference type="EMBL" id="JBHRWI010000078">
    <property type="protein sequence ID" value="MFC3517378.1"/>
    <property type="molecule type" value="Genomic_DNA"/>
</dbReference>
<gene>
    <name evidence="16" type="ORF">ACFORO_44970</name>
</gene>
<dbReference type="RefSeq" id="WP_377873372.1">
    <property type="nucleotide sequence ID" value="NZ_JBHMAY010000051.1"/>
</dbReference>
<evidence type="ECO:0000256" key="2">
    <source>
        <dbReference type="ARBA" id="ARBA00004651"/>
    </source>
</evidence>
<name>A0ABV7QYS2_9PSEU</name>
<keyword evidence="17" id="KW-1185">Reference proteome</keyword>
<evidence type="ECO:0000313" key="16">
    <source>
        <dbReference type="EMBL" id="MFC3517378.1"/>
    </source>
</evidence>